<protein>
    <recommendedName>
        <fullName evidence="5">Lipoprotein</fullName>
    </recommendedName>
</protein>
<keyword evidence="4" id="KW-1185">Reference proteome</keyword>
<evidence type="ECO:0008006" key="5">
    <source>
        <dbReference type="Google" id="ProtNLM"/>
    </source>
</evidence>
<dbReference type="Proteomes" id="UP000027632">
    <property type="component" value="Unassembled WGS sequence"/>
</dbReference>
<dbReference type="PROSITE" id="PS51257">
    <property type="entry name" value="PROKAR_LIPOPROTEIN"/>
    <property type="match status" value="1"/>
</dbReference>
<accession>A0ABR4T0R0</accession>
<evidence type="ECO:0000313" key="3">
    <source>
        <dbReference type="EMBL" id="KEG40556.1"/>
    </source>
</evidence>
<gene>
    <name evidence="3" type="ORF">DJ64_08390</name>
</gene>
<feature type="chain" id="PRO_5045124349" description="Lipoprotein" evidence="2">
    <location>
        <begin position="28"/>
        <end position="152"/>
    </location>
</feature>
<reference evidence="3 4" key="1">
    <citation type="submission" date="2014-04" db="EMBL/GenBank/DDBJ databases">
        <title>Draft genome sequence of the novel Streptomyces griseorubens JSD-1 playing a role in carbon and nitrogen cycle.</title>
        <authorList>
            <consortium name="Shanghai Jiao Tong University"/>
            <person name="Feng H."/>
            <person name="Sun Y."/>
            <person name="Zhi Y."/>
            <person name="Mao L."/>
            <person name="Luo Y."/>
            <person name="Wei X."/>
            <person name="Zhou P."/>
        </authorList>
    </citation>
    <scope>NUCLEOTIDE SEQUENCE [LARGE SCALE GENOMIC DNA]</scope>
    <source>
        <strain evidence="3 4">JSD-1</strain>
    </source>
</reference>
<evidence type="ECO:0000256" key="2">
    <source>
        <dbReference type="SAM" id="SignalP"/>
    </source>
</evidence>
<feature type="signal peptide" evidence="2">
    <location>
        <begin position="1"/>
        <end position="27"/>
    </location>
</feature>
<feature type="region of interest" description="Disordered" evidence="1">
    <location>
        <begin position="25"/>
        <end position="55"/>
    </location>
</feature>
<evidence type="ECO:0000313" key="4">
    <source>
        <dbReference type="Proteomes" id="UP000027632"/>
    </source>
</evidence>
<name>A0ABR4T0R0_9ACTN</name>
<sequence length="152" mass="16117">MRTTRTAFATPVALCALLTSCTGGDEADLPPTPDASPSTVEPPSQGPLTAPEVDPGQREVLAEGPRRGPWQGGTAATHPEGDLSITVHCLSQSNLTDLTVTFDDGEFGVPCSNLHQTTVTNEWEATSAGQLRLTVTTEETVRWYISAQVTPR</sequence>
<organism evidence="3 4">
    <name type="scientific">Streptomyces griseorubens</name>
    <dbReference type="NCBI Taxonomy" id="66897"/>
    <lineage>
        <taxon>Bacteria</taxon>
        <taxon>Bacillati</taxon>
        <taxon>Actinomycetota</taxon>
        <taxon>Actinomycetes</taxon>
        <taxon>Kitasatosporales</taxon>
        <taxon>Streptomycetaceae</taxon>
        <taxon>Streptomyces</taxon>
        <taxon>Streptomyces althioticus group</taxon>
    </lineage>
</organism>
<comment type="caution">
    <text evidence="3">The sequence shown here is derived from an EMBL/GenBank/DDBJ whole genome shotgun (WGS) entry which is preliminary data.</text>
</comment>
<evidence type="ECO:0000256" key="1">
    <source>
        <dbReference type="SAM" id="MobiDB-lite"/>
    </source>
</evidence>
<dbReference type="EMBL" id="JJMG01000149">
    <property type="protein sequence ID" value="KEG40556.1"/>
    <property type="molecule type" value="Genomic_DNA"/>
</dbReference>
<keyword evidence="2" id="KW-0732">Signal</keyword>
<proteinExistence type="predicted"/>